<keyword evidence="1" id="KW-0479">Metal-binding</keyword>
<accession>A0ABC8UZD9</accession>
<dbReference type="Gene3D" id="4.10.60.10">
    <property type="entry name" value="Zinc finger, CCHC-type"/>
    <property type="match status" value="1"/>
</dbReference>
<sequence>MPKIPKKPTRVLRKEPKRLKKNKRLKRWSQDAYANLDKWQKVVSETVMVHKTIAKRPHPDSKMHVNPLDCIEYMQKYLREPACTGERLDTNVTVEIAAVLERLCYRCHRPGHKIRRCPLKPEDCTQIDDSRAGREPIYISSANANDSADLKVTHRGIILVKTLDGGTWELEKVMYAKELSENLLSIHRLVKQNTTVVYKLDKVEVVDNASGKVLFEGINQNKGWNIDLQVCNEVITKEPRKRAFNTVDHGYTKPASDEPDNPPANIAREHDYNQAPCLEKLDENGLIEYIELGAKY</sequence>
<comment type="caution">
    <text evidence="4">The sequence shown here is derived from an EMBL/GenBank/DDBJ whole genome shotgun (WGS) entry which is preliminary data.</text>
</comment>
<organism evidence="4 5">
    <name type="scientific">Ilex paraguariensis</name>
    <name type="common">yerba mate</name>
    <dbReference type="NCBI Taxonomy" id="185542"/>
    <lineage>
        <taxon>Eukaryota</taxon>
        <taxon>Viridiplantae</taxon>
        <taxon>Streptophyta</taxon>
        <taxon>Embryophyta</taxon>
        <taxon>Tracheophyta</taxon>
        <taxon>Spermatophyta</taxon>
        <taxon>Magnoliopsida</taxon>
        <taxon>eudicotyledons</taxon>
        <taxon>Gunneridae</taxon>
        <taxon>Pentapetalae</taxon>
        <taxon>asterids</taxon>
        <taxon>campanulids</taxon>
        <taxon>Aquifoliales</taxon>
        <taxon>Aquifoliaceae</taxon>
        <taxon>Ilex</taxon>
    </lineage>
</organism>
<feature type="region of interest" description="Disordered" evidence="2">
    <location>
        <begin position="245"/>
        <end position="268"/>
    </location>
</feature>
<name>A0ABC8UZD9_9AQUA</name>
<dbReference type="AlphaFoldDB" id="A0ABC8UZD9"/>
<evidence type="ECO:0000256" key="2">
    <source>
        <dbReference type="SAM" id="MobiDB-lite"/>
    </source>
</evidence>
<evidence type="ECO:0000256" key="1">
    <source>
        <dbReference type="PROSITE-ProRule" id="PRU00047"/>
    </source>
</evidence>
<evidence type="ECO:0000313" key="5">
    <source>
        <dbReference type="Proteomes" id="UP001642360"/>
    </source>
</evidence>
<evidence type="ECO:0000313" key="4">
    <source>
        <dbReference type="EMBL" id="CAK9186450.1"/>
    </source>
</evidence>
<keyword evidence="1" id="KW-0863">Zinc-finger</keyword>
<proteinExistence type="predicted"/>
<dbReference type="Proteomes" id="UP001642360">
    <property type="component" value="Unassembled WGS sequence"/>
</dbReference>
<dbReference type="PROSITE" id="PS50158">
    <property type="entry name" value="ZF_CCHC"/>
    <property type="match status" value="1"/>
</dbReference>
<dbReference type="SUPFAM" id="SSF57756">
    <property type="entry name" value="Retrovirus zinc finger-like domains"/>
    <property type="match status" value="1"/>
</dbReference>
<keyword evidence="1" id="KW-0862">Zinc</keyword>
<dbReference type="EMBL" id="CAUOFW020009588">
    <property type="protein sequence ID" value="CAK9186450.1"/>
    <property type="molecule type" value="Genomic_DNA"/>
</dbReference>
<feature type="domain" description="CCHC-type" evidence="3">
    <location>
        <begin position="104"/>
        <end position="118"/>
    </location>
</feature>
<dbReference type="InterPro" id="IPR036875">
    <property type="entry name" value="Znf_CCHC_sf"/>
</dbReference>
<gene>
    <name evidence="4" type="ORF">ILEXP_LOCUS56943</name>
</gene>
<dbReference type="GO" id="GO:0008270">
    <property type="term" value="F:zinc ion binding"/>
    <property type="evidence" value="ECO:0007669"/>
    <property type="project" value="UniProtKB-KW"/>
</dbReference>
<protein>
    <recommendedName>
        <fullName evidence="3">CCHC-type domain-containing protein</fullName>
    </recommendedName>
</protein>
<keyword evidence="5" id="KW-1185">Reference proteome</keyword>
<reference evidence="4 5" key="1">
    <citation type="submission" date="2024-02" db="EMBL/GenBank/DDBJ databases">
        <authorList>
            <person name="Vignale AGUSTIN F."/>
            <person name="Sosa J E."/>
            <person name="Modenutti C."/>
        </authorList>
    </citation>
    <scope>NUCLEOTIDE SEQUENCE [LARGE SCALE GENOMIC DNA]</scope>
</reference>
<dbReference type="InterPro" id="IPR001878">
    <property type="entry name" value="Znf_CCHC"/>
</dbReference>
<evidence type="ECO:0000259" key="3">
    <source>
        <dbReference type="PROSITE" id="PS50158"/>
    </source>
</evidence>